<organism evidence="3">
    <name type="scientific">Candida tenuis (strain ATCC 10573 / BCRC 21748 / CBS 615 / JCM 9827 / NBRC 10315 / NRRL Y-1498 / VKM Y-70)</name>
    <name type="common">Yeast</name>
    <name type="synonym">Yamadazyma tenuis</name>
    <dbReference type="NCBI Taxonomy" id="590646"/>
    <lineage>
        <taxon>Eukaryota</taxon>
        <taxon>Fungi</taxon>
        <taxon>Dikarya</taxon>
        <taxon>Ascomycota</taxon>
        <taxon>Saccharomycotina</taxon>
        <taxon>Pichiomycetes</taxon>
        <taxon>Debaryomycetaceae</taxon>
        <taxon>Yamadazyma</taxon>
    </lineage>
</organism>
<name>G3B1N3_CANTC</name>
<feature type="compositionally biased region" description="Basic residues" evidence="1">
    <location>
        <begin position="19"/>
        <end position="30"/>
    </location>
</feature>
<dbReference type="AlphaFoldDB" id="G3B1N3"/>
<evidence type="ECO:0000313" key="3">
    <source>
        <dbReference type="Proteomes" id="UP000000707"/>
    </source>
</evidence>
<reference evidence="2 3" key="1">
    <citation type="journal article" date="2011" name="Proc. Natl. Acad. Sci. U.S.A.">
        <title>Comparative genomics of xylose-fermenting fungi for enhanced biofuel production.</title>
        <authorList>
            <person name="Wohlbach D.J."/>
            <person name="Kuo A."/>
            <person name="Sato T.K."/>
            <person name="Potts K.M."/>
            <person name="Salamov A.A."/>
            <person name="LaButti K.M."/>
            <person name="Sun H."/>
            <person name="Clum A."/>
            <person name="Pangilinan J.L."/>
            <person name="Lindquist E.A."/>
            <person name="Lucas S."/>
            <person name="Lapidus A."/>
            <person name="Jin M."/>
            <person name="Gunawan C."/>
            <person name="Balan V."/>
            <person name="Dale B.E."/>
            <person name="Jeffries T.W."/>
            <person name="Zinkel R."/>
            <person name="Barry K.W."/>
            <person name="Grigoriev I.V."/>
            <person name="Gasch A.P."/>
        </authorList>
    </citation>
    <scope>NUCLEOTIDE SEQUENCE [LARGE SCALE GENOMIC DNA]</scope>
    <source>
        <strain evidence="3">ATCC 10573 / BCRC 21748 / CBS 615 / JCM 9827 / NBRC 10315 / NRRL Y-1498 / VKM Y-70</strain>
    </source>
</reference>
<evidence type="ECO:0000256" key="1">
    <source>
        <dbReference type="SAM" id="MobiDB-lite"/>
    </source>
</evidence>
<gene>
    <name evidence="2" type="ORF">CANTEDRAFT_113255</name>
</gene>
<feature type="region of interest" description="Disordered" evidence="1">
    <location>
        <begin position="19"/>
        <end position="45"/>
    </location>
</feature>
<accession>G3B1N3</accession>
<keyword evidence="3" id="KW-1185">Reference proteome</keyword>
<dbReference type="HOGENOM" id="CLU_1065583_0_0_1"/>
<feature type="region of interest" description="Disordered" evidence="1">
    <location>
        <begin position="93"/>
        <end position="117"/>
    </location>
</feature>
<proteinExistence type="predicted"/>
<protein>
    <submittedName>
        <fullName evidence="2">Uncharacterized protein</fullName>
    </submittedName>
</protein>
<evidence type="ECO:0000313" key="2">
    <source>
        <dbReference type="EMBL" id="EGV64490.1"/>
    </source>
</evidence>
<dbReference type="Proteomes" id="UP000000707">
    <property type="component" value="Unassembled WGS sequence"/>
</dbReference>
<sequence length="261" mass="29832">MNDEEDLLNIPLKKPLFKKKKKVRGSRSARKQSPEVDDDFGDLSVSNGNITITSRKTKPRQTFVRNTEKSTTNVSKWVSGHFKEIEDTAVLGKFTEGDTITGADLEDSEPEPEPNESKRYIEQLVHEYENENDDYDEDIPNNYATIEPQPANDLEINIDDEMVEDEETEAVFVNHQETKSVFVDEDKYDPQIGDSDEDIPSGTVRVIEPLDASQELAKLEKMLQDLQLRKRTAEVQKSLNDKTLVEIDEKRKSLDRVLDSV</sequence>
<dbReference type="EMBL" id="GL996515">
    <property type="protein sequence ID" value="EGV64490.1"/>
    <property type="molecule type" value="Genomic_DNA"/>
</dbReference>
<feature type="compositionally biased region" description="Acidic residues" evidence="1">
    <location>
        <begin position="104"/>
        <end position="114"/>
    </location>
</feature>